<evidence type="ECO:0000313" key="11">
    <source>
        <dbReference type="Proteomes" id="UP001605989"/>
    </source>
</evidence>
<name>A0ABW7DR17_9FIRM</name>
<feature type="transmembrane region" description="Helical" evidence="9">
    <location>
        <begin position="47"/>
        <end position="69"/>
    </location>
</feature>
<feature type="transmembrane region" description="Helical" evidence="9">
    <location>
        <begin position="228"/>
        <end position="246"/>
    </location>
</feature>
<keyword evidence="7 9" id="KW-1133">Transmembrane helix</keyword>
<evidence type="ECO:0000256" key="2">
    <source>
        <dbReference type="ARBA" id="ARBA00022448"/>
    </source>
</evidence>
<feature type="transmembrane region" description="Helical" evidence="9">
    <location>
        <begin position="16"/>
        <end position="35"/>
    </location>
</feature>
<protein>
    <submittedName>
        <fullName evidence="10">2-keto-3-deoxygluconate permease</fullName>
    </submittedName>
</protein>
<evidence type="ECO:0000256" key="1">
    <source>
        <dbReference type="ARBA" id="ARBA00006430"/>
    </source>
</evidence>
<accession>A0ABW7DR17</accession>
<feature type="transmembrane region" description="Helical" evidence="9">
    <location>
        <begin position="106"/>
        <end position="131"/>
    </location>
</feature>
<dbReference type="EMBL" id="JBIEKR010000010">
    <property type="protein sequence ID" value="MFG6273816.1"/>
    <property type="molecule type" value="Genomic_DNA"/>
</dbReference>
<comment type="similarity">
    <text evidence="1">Belongs to the KdgT transporter family.</text>
</comment>
<keyword evidence="4" id="KW-0762">Sugar transport</keyword>
<keyword evidence="8 9" id="KW-0472">Membrane</keyword>
<evidence type="ECO:0000256" key="5">
    <source>
        <dbReference type="ARBA" id="ARBA00022692"/>
    </source>
</evidence>
<evidence type="ECO:0000256" key="9">
    <source>
        <dbReference type="SAM" id="Phobius"/>
    </source>
</evidence>
<organism evidence="10 11">
    <name type="scientific">Megasphaera hexanoica</name>
    <dbReference type="NCBI Taxonomy" id="1675036"/>
    <lineage>
        <taxon>Bacteria</taxon>
        <taxon>Bacillati</taxon>
        <taxon>Bacillota</taxon>
        <taxon>Negativicutes</taxon>
        <taxon>Veillonellales</taxon>
        <taxon>Veillonellaceae</taxon>
        <taxon>Megasphaera</taxon>
    </lineage>
</organism>
<evidence type="ECO:0000313" key="10">
    <source>
        <dbReference type="EMBL" id="MFG6273816.1"/>
    </source>
</evidence>
<feature type="transmembrane region" description="Helical" evidence="9">
    <location>
        <begin position="81"/>
        <end position="100"/>
    </location>
</feature>
<evidence type="ECO:0000256" key="7">
    <source>
        <dbReference type="ARBA" id="ARBA00022989"/>
    </source>
</evidence>
<proteinExistence type="inferred from homology"/>
<feature type="transmembrane region" description="Helical" evidence="9">
    <location>
        <begin position="143"/>
        <end position="162"/>
    </location>
</feature>
<evidence type="ECO:0000256" key="3">
    <source>
        <dbReference type="ARBA" id="ARBA00022475"/>
    </source>
</evidence>
<feature type="transmembrane region" description="Helical" evidence="9">
    <location>
        <begin position="168"/>
        <end position="191"/>
    </location>
</feature>
<gene>
    <name evidence="10" type="ORF">ACGTZG_11525</name>
</gene>
<sequence length="343" mass="35595">MTHIWRDIPCMMFRKIPAAAMIIPMFLSVIFNYFFPDFVKMGSLTTAIFSKSAVVPLTAAVLFFAGTQLKVNEAPAALKRGGVLLLAKFAVGYAVGTLFSMTFGPIGFLGISTLAVFTALLSSNGSIYLAIVGEYGDDKDFGAYSLLSIKDGPFLTMLALGASGASNIPVMALFATLFPMILGIVLGNLYPGIRNYFKGGARLLIPLIGISVGSSLNLSMMFQAGLSGVVLGIIAFVAGGIILIGADKLILRRPGYAGASLASVAGSAVATPTIVAGVVPGLEEAAALASVQVAAAVIVTAILCPMLSSWALKKWGAPRYGIKKETTEAAAESKVNATVKSHV</sequence>
<reference evidence="10 11" key="1">
    <citation type="submission" date="2024-10" db="EMBL/GenBank/DDBJ databases">
        <authorList>
            <person name="Sang B.-I."/>
            <person name="Prabhaharan D."/>
        </authorList>
    </citation>
    <scope>NUCLEOTIDE SEQUENCE [LARGE SCALE GENOMIC DNA]</scope>
    <source>
        <strain evidence="10 11">MH</strain>
    </source>
</reference>
<feature type="transmembrane region" description="Helical" evidence="9">
    <location>
        <begin position="258"/>
        <end position="279"/>
    </location>
</feature>
<keyword evidence="3" id="KW-1003">Cell membrane</keyword>
<feature type="transmembrane region" description="Helical" evidence="9">
    <location>
        <begin position="285"/>
        <end position="312"/>
    </location>
</feature>
<dbReference type="Pfam" id="PF03812">
    <property type="entry name" value="KdgT"/>
    <property type="match status" value="1"/>
</dbReference>
<dbReference type="InterPro" id="IPR004684">
    <property type="entry name" value="2keto-3dGluconate_permease"/>
</dbReference>
<feature type="transmembrane region" description="Helical" evidence="9">
    <location>
        <begin position="203"/>
        <end position="222"/>
    </location>
</feature>
<evidence type="ECO:0000256" key="6">
    <source>
        <dbReference type="ARBA" id="ARBA00022847"/>
    </source>
</evidence>
<dbReference type="RefSeq" id="WP_113855155.1">
    <property type="nucleotide sequence ID" value="NZ_CP011940.1"/>
</dbReference>
<keyword evidence="11" id="KW-1185">Reference proteome</keyword>
<keyword evidence="6" id="KW-0769">Symport</keyword>
<evidence type="ECO:0000256" key="8">
    <source>
        <dbReference type="ARBA" id="ARBA00023136"/>
    </source>
</evidence>
<comment type="caution">
    <text evidence="10">The sequence shown here is derived from an EMBL/GenBank/DDBJ whole genome shotgun (WGS) entry which is preliminary data.</text>
</comment>
<keyword evidence="2" id="KW-0813">Transport</keyword>
<dbReference type="Proteomes" id="UP001605989">
    <property type="component" value="Unassembled WGS sequence"/>
</dbReference>
<evidence type="ECO:0000256" key="4">
    <source>
        <dbReference type="ARBA" id="ARBA00022597"/>
    </source>
</evidence>
<keyword evidence="5 9" id="KW-0812">Transmembrane</keyword>